<evidence type="ECO:0000313" key="3">
    <source>
        <dbReference type="EMBL" id="MDB7082684.1"/>
    </source>
</evidence>
<dbReference type="GeneID" id="64197927"/>
<sequence length="157" mass="16602">MNSFDLIRVLCNTSPKAYALITGATVTGTMLAYSFEEGTIVVVEAQGLPATGCGLGVHGLHIHEGSSCSGTPENPFGNAGGHYSTTNCPHPYHTGDLPPLFSEDGQAWMAVYISKFTPEQIVGRTIIIHGNVDDFTTQPSGNSGPMIACGVIRELYQ</sequence>
<gene>
    <name evidence="4" type="ORF">DXB93_05430</name>
    <name evidence="3" type="ORF">PM738_02625</name>
</gene>
<comment type="caution">
    <text evidence="4">The sequence shown here is derived from an EMBL/GenBank/DDBJ whole genome shotgun (WGS) entry which is preliminary data.</text>
</comment>
<reference evidence="4 5" key="1">
    <citation type="submission" date="2018-08" db="EMBL/GenBank/DDBJ databases">
        <title>A genome reference for cultivated species of the human gut microbiota.</title>
        <authorList>
            <person name="Zou Y."/>
            <person name="Xue W."/>
            <person name="Luo G."/>
        </authorList>
    </citation>
    <scope>NUCLEOTIDE SEQUENCE [LARGE SCALE GENOMIC DNA]</scope>
    <source>
        <strain evidence="4 5">OM06-4</strain>
    </source>
</reference>
<evidence type="ECO:0000259" key="2">
    <source>
        <dbReference type="Pfam" id="PF00080"/>
    </source>
</evidence>
<dbReference type="EMBL" id="QUSL01000006">
    <property type="protein sequence ID" value="RGD86306.1"/>
    <property type="molecule type" value="Genomic_DNA"/>
</dbReference>
<protein>
    <submittedName>
        <fullName evidence="4">Superoxide dismutase family protein</fullName>
    </submittedName>
</protein>
<dbReference type="EMBL" id="JAQLKE010000003">
    <property type="protein sequence ID" value="MDB7082684.1"/>
    <property type="molecule type" value="Genomic_DNA"/>
</dbReference>
<dbReference type="GO" id="GO:0006801">
    <property type="term" value="P:superoxide metabolic process"/>
    <property type="evidence" value="ECO:0007669"/>
    <property type="project" value="InterPro"/>
</dbReference>
<dbReference type="PANTHER" id="PTHR10003">
    <property type="entry name" value="SUPEROXIDE DISMUTASE CU-ZN -RELATED"/>
    <property type="match status" value="1"/>
</dbReference>
<accession>A0A3E3AFZ0</accession>
<dbReference type="RefSeq" id="WP_008793067.1">
    <property type="nucleotide sequence ID" value="NZ_AP031443.1"/>
</dbReference>
<dbReference type="Gene3D" id="2.60.40.200">
    <property type="entry name" value="Superoxide dismutase, copper/zinc binding domain"/>
    <property type="match status" value="1"/>
</dbReference>
<proteinExistence type="inferred from homology"/>
<evidence type="ECO:0000256" key="1">
    <source>
        <dbReference type="ARBA" id="ARBA00010457"/>
    </source>
</evidence>
<dbReference type="InterPro" id="IPR001424">
    <property type="entry name" value="SOD_Cu_Zn_dom"/>
</dbReference>
<dbReference type="GO" id="GO:0005507">
    <property type="term" value="F:copper ion binding"/>
    <property type="evidence" value="ECO:0007669"/>
    <property type="project" value="InterPro"/>
</dbReference>
<dbReference type="SUPFAM" id="SSF49329">
    <property type="entry name" value="Cu,Zn superoxide dismutase-like"/>
    <property type="match status" value="1"/>
</dbReference>
<dbReference type="Proteomes" id="UP000261032">
    <property type="component" value="Unassembled WGS sequence"/>
</dbReference>
<name>A0A3E3AFZ0_9FIRM</name>
<evidence type="ECO:0000313" key="4">
    <source>
        <dbReference type="EMBL" id="RGD86306.1"/>
    </source>
</evidence>
<evidence type="ECO:0000313" key="5">
    <source>
        <dbReference type="Proteomes" id="UP000261032"/>
    </source>
</evidence>
<dbReference type="InterPro" id="IPR024134">
    <property type="entry name" value="SOD_Cu/Zn_/chaperone"/>
</dbReference>
<dbReference type="InterPro" id="IPR036423">
    <property type="entry name" value="SOD-like_Cu/Zn_dom_sf"/>
</dbReference>
<dbReference type="AlphaFoldDB" id="A0A3E3AFZ0"/>
<dbReference type="Proteomes" id="UP001211987">
    <property type="component" value="Unassembled WGS sequence"/>
</dbReference>
<comment type="similarity">
    <text evidence="1">Belongs to the Cu-Zn superoxide dismutase family.</text>
</comment>
<reference evidence="3" key="2">
    <citation type="submission" date="2023-01" db="EMBL/GenBank/DDBJ databases">
        <title>Human gut microbiome strain richness.</title>
        <authorList>
            <person name="Chen-Liaw A."/>
        </authorList>
    </citation>
    <scope>NUCLEOTIDE SEQUENCE</scope>
    <source>
        <strain evidence="3">1001217st2_G6_1001217B_191108</strain>
    </source>
</reference>
<feature type="domain" description="Superoxide dismutase copper/zinc binding" evidence="2">
    <location>
        <begin position="37"/>
        <end position="152"/>
    </location>
</feature>
<organism evidence="4 5">
    <name type="scientific">Thomasclavelia ramosa</name>
    <dbReference type="NCBI Taxonomy" id="1547"/>
    <lineage>
        <taxon>Bacteria</taxon>
        <taxon>Bacillati</taxon>
        <taxon>Bacillota</taxon>
        <taxon>Erysipelotrichia</taxon>
        <taxon>Erysipelotrichales</taxon>
        <taxon>Coprobacillaceae</taxon>
        <taxon>Thomasclavelia</taxon>
    </lineage>
</organism>
<dbReference type="Pfam" id="PF00080">
    <property type="entry name" value="Sod_Cu"/>
    <property type="match status" value="1"/>
</dbReference>